<comment type="caution">
    <text evidence="7">The sequence shown here is derived from an EMBL/GenBank/DDBJ whole genome shotgun (WGS) entry which is preliminary data.</text>
</comment>
<dbReference type="EMBL" id="BJVJ01000011">
    <property type="protein sequence ID" value="GEL22641.1"/>
    <property type="molecule type" value="Genomic_DNA"/>
</dbReference>
<name>A0A511DCX0_9PSEU</name>
<dbReference type="RefSeq" id="WP_147104292.1">
    <property type="nucleotide sequence ID" value="NZ_BJVJ01000011.1"/>
</dbReference>
<feature type="transmembrane region" description="Helical" evidence="6">
    <location>
        <begin position="182"/>
        <end position="203"/>
    </location>
</feature>
<comment type="similarity">
    <text evidence="2">Belongs to the TspO/BZRP family.</text>
</comment>
<dbReference type="InterPro" id="IPR004307">
    <property type="entry name" value="TspO_MBR"/>
</dbReference>
<evidence type="ECO:0000256" key="1">
    <source>
        <dbReference type="ARBA" id="ARBA00004141"/>
    </source>
</evidence>
<sequence>MTVTAPRSTLSDLVRGAVVLVLALVQTVVAGFGGSGAIGDGVGVVANDNPTPVLAAGWAFSIWGLIYLGFLAYAVFALLPSQRSRAVHRRTGWWLAASAVLNPLWILAFGSRQILAAEIVIIALLVCLAVVFGRLSHEPAASPVERALFRAPVAIYTGWVSFATVLGTAATGVAEGLPGDGALALAAAITVLLVTAGIVCWVVNTGTAVVGYAAATVWALVGVATNDRPVAVTITALFAAALIVWVTARRVGRSVQPTRLAWG</sequence>
<dbReference type="GO" id="GO:0016020">
    <property type="term" value="C:membrane"/>
    <property type="evidence" value="ECO:0007669"/>
    <property type="project" value="UniProtKB-SubCell"/>
</dbReference>
<dbReference type="InterPro" id="IPR038330">
    <property type="entry name" value="TspO/MBR-related_sf"/>
</dbReference>
<dbReference type="Pfam" id="PF03073">
    <property type="entry name" value="TspO_MBR"/>
    <property type="match status" value="1"/>
</dbReference>
<gene>
    <name evidence="7" type="ORF">PSU4_15950</name>
</gene>
<dbReference type="OrthoDB" id="5189031at2"/>
<keyword evidence="4 6" id="KW-1133">Transmembrane helix</keyword>
<feature type="transmembrane region" description="Helical" evidence="6">
    <location>
        <begin position="58"/>
        <end position="79"/>
    </location>
</feature>
<feature type="transmembrane region" description="Helical" evidence="6">
    <location>
        <begin position="147"/>
        <end position="170"/>
    </location>
</feature>
<evidence type="ECO:0000313" key="7">
    <source>
        <dbReference type="EMBL" id="GEL22641.1"/>
    </source>
</evidence>
<dbReference type="PANTHER" id="PTHR33802">
    <property type="entry name" value="SI:CH211-161H7.5-RELATED"/>
    <property type="match status" value="1"/>
</dbReference>
<feature type="transmembrane region" description="Helical" evidence="6">
    <location>
        <begin position="114"/>
        <end position="135"/>
    </location>
</feature>
<evidence type="ECO:0000256" key="4">
    <source>
        <dbReference type="ARBA" id="ARBA00022989"/>
    </source>
</evidence>
<comment type="subcellular location">
    <subcellularLocation>
        <location evidence="1">Membrane</location>
        <topology evidence="1">Multi-pass membrane protein</topology>
    </subcellularLocation>
</comment>
<evidence type="ECO:0000256" key="5">
    <source>
        <dbReference type="ARBA" id="ARBA00023136"/>
    </source>
</evidence>
<dbReference type="Proteomes" id="UP000321685">
    <property type="component" value="Unassembled WGS sequence"/>
</dbReference>
<keyword evidence="8" id="KW-1185">Reference proteome</keyword>
<evidence type="ECO:0000313" key="8">
    <source>
        <dbReference type="Proteomes" id="UP000321685"/>
    </source>
</evidence>
<reference evidence="7 8" key="1">
    <citation type="submission" date="2019-07" db="EMBL/GenBank/DDBJ databases">
        <title>Whole genome shotgun sequence of Pseudonocardia sulfidoxydans NBRC 16205.</title>
        <authorList>
            <person name="Hosoyama A."/>
            <person name="Uohara A."/>
            <person name="Ohji S."/>
            <person name="Ichikawa N."/>
        </authorList>
    </citation>
    <scope>NUCLEOTIDE SEQUENCE [LARGE SCALE GENOMIC DNA]</scope>
    <source>
        <strain evidence="7 8">NBRC 16205</strain>
    </source>
</reference>
<accession>A0A511DCX0</accession>
<evidence type="ECO:0000256" key="3">
    <source>
        <dbReference type="ARBA" id="ARBA00022692"/>
    </source>
</evidence>
<organism evidence="7 8">
    <name type="scientific">Pseudonocardia sulfidoxydans NBRC 16205</name>
    <dbReference type="NCBI Taxonomy" id="1223511"/>
    <lineage>
        <taxon>Bacteria</taxon>
        <taxon>Bacillati</taxon>
        <taxon>Actinomycetota</taxon>
        <taxon>Actinomycetes</taxon>
        <taxon>Pseudonocardiales</taxon>
        <taxon>Pseudonocardiaceae</taxon>
        <taxon>Pseudonocardia</taxon>
    </lineage>
</organism>
<evidence type="ECO:0000256" key="6">
    <source>
        <dbReference type="SAM" id="Phobius"/>
    </source>
</evidence>
<dbReference type="PANTHER" id="PTHR33802:SF1">
    <property type="entry name" value="XK-RELATED PROTEIN"/>
    <property type="match status" value="1"/>
</dbReference>
<keyword evidence="5 6" id="KW-0472">Membrane</keyword>
<keyword evidence="3 6" id="KW-0812">Transmembrane</keyword>
<feature type="transmembrane region" description="Helical" evidence="6">
    <location>
        <begin position="230"/>
        <end position="248"/>
    </location>
</feature>
<protein>
    <recommendedName>
        <fullName evidence="9">Tryptophan-rich sensory protein</fullName>
    </recommendedName>
</protein>
<proteinExistence type="inferred from homology"/>
<evidence type="ECO:0000256" key="2">
    <source>
        <dbReference type="ARBA" id="ARBA00007524"/>
    </source>
</evidence>
<feature type="transmembrane region" description="Helical" evidence="6">
    <location>
        <begin position="208"/>
        <end position="224"/>
    </location>
</feature>
<evidence type="ECO:0008006" key="9">
    <source>
        <dbReference type="Google" id="ProtNLM"/>
    </source>
</evidence>
<feature type="transmembrane region" description="Helical" evidence="6">
    <location>
        <begin position="17"/>
        <end position="38"/>
    </location>
</feature>
<dbReference type="Gene3D" id="1.20.1260.100">
    <property type="entry name" value="TspO/MBR protein"/>
    <property type="match status" value="1"/>
</dbReference>
<feature type="transmembrane region" description="Helical" evidence="6">
    <location>
        <begin position="91"/>
        <end position="108"/>
    </location>
</feature>
<dbReference type="AlphaFoldDB" id="A0A511DCX0"/>